<keyword evidence="1" id="KW-0217">Developmental protein</keyword>
<dbReference type="PANTHER" id="PTHR23301:SF0">
    <property type="entry name" value="CHITIN-BINDING TYPE-2 DOMAIN-CONTAINING PROTEIN-RELATED"/>
    <property type="match status" value="1"/>
</dbReference>
<dbReference type="PROSITE" id="PS50940">
    <property type="entry name" value="CHIT_BIND_II"/>
    <property type="match status" value="3"/>
</dbReference>
<protein>
    <recommendedName>
        <fullName evidence="7">Chitin-binding type-2 domain-containing protein</fullName>
    </recommendedName>
</protein>
<dbReference type="InterPro" id="IPR002557">
    <property type="entry name" value="Chitin-bd_dom"/>
</dbReference>
<name>A0A0B1S311_OESDE</name>
<keyword evidence="6" id="KW-0325">Glycoprotein</keyword>
<gene>
    <name evidence="8" type="ORF">OESDEN_20621</name>
</gene>
<evidence type="ECO:0000313" key="9">
    <source>
        <dbReference type="Proteomes" id="UP000053660"/>
    </source>
</evidence>
<dbReference type="GO" id="GO:0005576">
    <property type="term" value="C:extracellular region"/>
    <property type="evidence" value="ECO:0007669"/>
    <property type="project" value="InterPro"/>
</dbReference>
<keyword evidence="5" id="KW-1015">Disulfide bond</keyword>
<reference evidence="8 9" key="1">
    <citation type="submission" date="2014-03" db="EMBL/GenBank/DDBJ databases">
        <title>Draft genome of the hookworm Oesophagostomum dentatum.</title>
        <authorList>
            <person name="Mitreva M."/>
        </authorList>
    </citation>
    <scope>NUCLEOTIDE SEQUENCE [LARGE SCALE GENOMIC DNA]</scope>
    <source>
        <strain evidence="8 9">OD-Hann</strain>
    </source>
</reference>
<evidence type="ECO:0000313" key="8">
    <source>
        <dbReference type="EMBL" id="KHJ79723.1"/>
    </source>
</evidence>
<feature type="domain" description="Chitin-binding type-2" evidence="7">
    <location>
        <begin position="418"/>
        <end position="491"/>
    </location>
</feature>
<accession>A0A0B1S311</accession>
<keyword evidence="9" id="KW-1185">Reference proteome</keyword>
<proteinExistence type="predicted"/>
<dbReference type="Pfam" id="PF01607">
    <property type="entry name" value="CBM_14"/>
    <property type="match status" value="3"/>
</dbReference>
<keyword evidence="3" id="KW-0732">Signal</keyword>
<dbReference type="PANTHER" id="PTHR23301">
    <property type="entry name" value="CHITIN BINDING PERITROPHIN-A"/>
    <property type="match status" value="1"/>
</dbReference>
<dbReference type="Proteomes" id="UP000053660">
    <property type="component" value="Unassembled WGS sequence"/>
</dbReference>
<feature type="domain" description="Chitin-binding type-2" evidence="7">
    <location>
        <begin position="69"/>
        <end position="123"/>
    </location>
</feature>
<keyword evidence="2" id="KW-0147">Chitin-binding</keyword>
<evidence type="ECO:0000256" key="4">
    <source>
        <dbReference type="ARBA" id="ARBA00022737"/>
    </source>
</evidence>
<evidence type="ECO:0000259" key="7">
    <source>
        <dbReference type="PROSITE" id="PS50940"/>
    </source>
</evidence>
<dbReference type="GO" id="GO:0008061">
    <property type="term" value="F:chitin binding"/>
    <property type="evidence" value="ECO:0007669"/>
    <property type="project" value="UniProtKB-KW"/>
</dbReference>
<evidence type="ECO:0000256" key="6">
    <source>
        <dbReference type="ARBA" id="ARBA00023180"/>
    </source>
</evidence>
<evidence type="ECO:0000256" key="2">
    <source>
        <dbReference type="ARBA" id="ARBA00022669"/>
    </source>
</evidence>
<keyword evidence="4" id="KW-0677">Repeat</keyword>
<feature type="domain" description="Chitin-binding type-2" evidence="7">
    <location>
        <begin position="236"/>
        <end position="281"/>
    </location>
</feature>
<dbReference type="SUPFAM" id="SSF57625">
    <property type="entry name" value="Invertebrate chitin-binding proteins"/>
    <property type="match status" value="4"/>
</dbReference>
<evidence type="ECO:0000256" key="1">
    <source>
        <dbReference type="ARBA" id="ARBA00022473"/>
    </source>
</evidence>
<dbReference type="InterPro" id="IPR036508">
    <property type="entry name" value="Chitin-bd_dom_sf"/>
</dbReference>
<dbReference type="AlphaFoldDB" id="A0A0B1S311"/>
<dbReference type="InterPro" id="IPR051940">
    <property type="entry name" value="Chitin_bind-dev_reg"/>
</dbReference>
<dbReference type="EMBL" id="KN603582">
    <property type="protein sequence ID" value="KHJ79723.1"/>
    <property type="molecule type" value="Genomic_DNA"/>
</dbReference>
<sequence>MGFKMLIKNRCLNGDTIPSTDCKSYQICIDGSYRSAACFGERGGSAVACSHCSSRDNHYAYQINQLTFPGQCQLRDRVPHPHDCAAYYVCVGKGWEYERCNSGMMYDSYTKACTPANPYQCSSSAQVHCRNGERIIHKNSAMCNRVTECRDGNWVDLQCPPGFIYGNDFSTFILTMRVEVMFIDATTYNCIRGHCRGGHQFPEVVPPLNQPITAYGSRRVVAPSSNLVEQIPELVAPSCSGNTRAPDQYDCSRFWECGPSGKFQSMVCPMGMVYNVGRRECVQGPCSPSRCIERSFQPLEECGAYKTCFKGQWTEARCDRGKQFFNGMCTNQDCPSQNHGKDYYNTLQCHSGAVQPIPSNPAAYQFCQYGFWTERSCPEGGYFDWKECQRGKWVKNACPYGYIFYNGYCMLGQCGEEGQRCRESGGVDGYRRVQHDCSKYYQCVHGMHGILIRSEANINGKWMERPCAPGTVFNERISVCDHAWNVPECGGAPPF</sequence>
<evidence type="ECO:0000256" key="3">
    <source>
        <dbReference type="ARBA" id="ARBA00022729"/>
    </source>
</evidence>
<dbReference type="OrthoDB" id="5846329at2759"/>
<dbReference type="Gene3D" id="2.170.140.10">
    <property type="entry name" value="Chitin binding domain"/>
    <property type="match status" value="3"/>
</dbReference>
<evidence type="ECO:0000256" key="5">
    <source>
        <dbReference type="ARBA" id="ARBA00023157"/>
    </source>
</evidence>
<dbReference type="SMART" id="SM00494">
    <property type="entry name" value="ChtBD2"/>
    <property type="match status" value="4"/>
</dbReference>
<organism evidence="8 9">
    <name type="scientific">Oesophagostomum dentatum</name>
    <name type="common">Nodular worm</name>
    <dbReference type="NCBI Taxonomy" id="61180"/>
    <lineage>
        <taxon>Eukaryota</taxon>
        <taxon>Metazoa</taxon>
        <taxon>Ecdysozoa</taxon>
        <taxon>Nematoda</taxon>
        <taxon>Chromadorea</taxon>
        <taxon>Rhabditida</taxon>
        <taxon>Rhabditina</taxon>
        <taxon>Rhabditomorpha</taxon>
        <taxon>Strongyloidea</taxon>
        <taxon>Strongylidae</taxon>
        <taxon>Oesophagostomum</taxon>
    </lineage>
</organism>